<feature type="region of interest" description="Disordered" evidence="1">
    <location>
        <begin position="1"/>
        <end position="24"/>
    </location>
</feature>
<evidence type="ECO:0000313" key="2">
    <source>
        <dbReference type="EMBL" id="KAK2152892.1"/>
    </source>
</evidence>
<reference evidence="2" key="1">
    <citation type="journal article" date="2023" name="Mol. Biol. Evol.">
        <title>Third-Generation Sequencing Reveals the Adaptive Role of the Epigenome in Three Deep-Sea Polychaetes.</title>
        <authorList>
            <person name="Perez M."/>
            <person name="Aroh O."/>
            <person name="Sun Y."/>
            <person name="Lan Y."/>
            <person name="Juniper S.K."/>
            <person name="Young C.R."/>
            <person name="Angers B."/>
            <person name="Qian P.Y."/>
        </authorList>
    </citation>
    <scope>NUCLEOTIDE SEQUENCE</scope>
    <source>
        <strain evidence="2">P08H-3</strain>
    </source>
</reference>
<keyword evidence="3" id="KW-1185">Reference proteome</keyword>
<dbReference type="Proteomes" id="UP001208570">
    <property type="component" value="Unassembled WGS sequence"/>
</dbReference>
<comment type="caution">
    <text evidence="2">The sequence shown here is derived from an EMBL/GenBank/DDBJ whole genome shotgun (WGS) entry which is preliminary data.</text>
</comment>
<name>A0AAD9JGV1_9ANNE</name>
<dbReference type="EMBL" id="JAODUP010000315">
    <property type="protein sequence ID" value="KAK2152892.1"/>
    <property type="molecule type" value="Genomic_DNA"/>
</dbReference>
<accession>A0AAD9JGV1</accession>
<evidence type="ECO:0000256" key="1">
    <source>
        <dbReference type="SAM" id="MobiDB-lite"/>
    </source>
</evidence>
<feature type="compositionally biased region" description="Basic and acidic residues" evidence="1">
    <location>
        <begin position="1"/>
        <end position="17"/>
    </location>
</feature>
<protein>
    <submittedName>
        <fullName evidence="2">Uncharacterized protein</fullName>
    </submittedName>
</protein>
<proteinExistence type="predicted"/>
<feature type="non-terminal residue" evidence="2">
    <location>
        <position position="1"/>
    </location>
</feature>
<dbReference type="AlphaFoldDB" id="A0AAD9JGV1"/>
<gene>
    <name evidence="2" type="ORF">LSH36_315g03009</name>
</gene>
<organism evidence="2 3">
    <name type="scientific">Paralvinella palmiformis</name>
    <dbReference type="NCBI Taxonomy" id="53620"/>
    <lineage>
        <taxon>Eukaryota</taxon>
        <taxon>Metazoa</taxon>
        <taxon>Spiralia</taxon>
        <taxon>Lophotrochozoa</taxon>
        <taxon>Annelida</taxon>
        <taxon>Polychaeta</taxon>
        <taxon>Sedentaria</taxon>
        <taxon>Canalipalpata</taxon>
        <taxon>Terebellida</taxon>
        <taxon>Terebelliformia</taxon>
        <taxon>Alvinellidae</taxon>
        <taxon>Paralvinella</taxon>
    </lineage>
</organism>
<sequence>SLDGAAKKRAVEAESRPGRRSTVTSSKRCRRLELGSETNPVRSACDCEVDCLTNCTAGNYITNGTCVTCPRGYL</sequence>
<evidence type="ECO:0000313" key="3">
    <source>
        <dbReference type="Proteomes" id="UP001208570"/>
    </source>
</evidence>